<keyword evidence="3" id="KW-1185">Reference proteome</keyword>
<comment type="caution">
    <text evidence="2">The sequence shown here is derived from an EMBL/GenBank/DDBJ whole genome shotgun (WGS) entry which is preliminary data.</text>
</comment>
<proteinExistence type="predicted"/>
<organism evidence="2 3">
    <name type="scientific">Kitasatospora kazusensis</name>
    <dbReference type="NCBI Taxonomy" id="407974"/>
    <lineage>
        <taxon>Bacteria</taxon>
        <taxon>Bacillati</taxon>
        <taxon>Actinomycetota</taxon>
        <taxon>Actinomycetes</taxon>
        <taxon>Kitasatosporales</taxon>
        <taxon>Streptomycetaceae</taxon>
        <taxon>Kitasatospora</taxon>
    </lineage>
</organism>
<name>A0ABN1ZNJ0_9ACTN</name>
<accession>A0ABN1ZNJ0</accession>
<dbReference type="RefSeq" id="WP_344469831.1">
    <property type="nucleotide sequence ID" value="NZ_BAAANT010000105.1"/>
</dbReference>
<feature type="compositionally biased region" description="Polar residues" evidence="1">
    <location>
        <begin position="59"/>
        <end position="68"/>
    </location>
</feature>
<dbReference type="EMBL" id="BAAANT010000105">
    <property type="protein sequence ID" value="GAA1501538.1"/>
    <property type="molecule type" value="Genomic_DNA"/>
</dbReference>
<gene>
    <name evidence="2" type="ORF">GCM10009760_64430</name>
</gene>
<dbReference type="Proteomes" id="UP001422759">
    <property type="component" value="Unassembled WGS sequence"/>
</dbReference>
<evidence type="ECO:0000313" key="2">
    <source>
        <dbReference type="EMBL" id="GAA1501538.1"/>
    </source>
</evidence>
<evidence type="ECO:0000256" key="1">
    <source>
        <dbReference type="SAM" id="MobiDB-lite"/>
    </source>
</evidence>
<sequence length="68" mass="7490">MTDAWTPQEGQTAYDRRSGRAVKVMSVHAFGVFVRPLKGGRESITKLRDLIPPDDQPGGFNSWSASRG</sequence>
<protein>
    <submittedName>
        <fullName evidence="2">Uncharacterized protein</fullName>
    </submittedName>
</protein>
<feature type="region of interest" description="Disordered" evidence="1">
    <location>
        <begin position="46"/>
        <end position="68"/>
    </location>
</feature>
<evidence type="ECO:0000313" key="3">
    <source>
        <dbReference type="Proteomes" id="UP001422759"/>
    </source>
</evidence>
<reference evidence="2 3" key="1">
    <citation type="journal article" date="2019" name="Int. J. Syst. Evol. Microbiol.">
        <title>The Global Catalogue of Microorganisms (GCM) 10K type strain sequencing project: providing services to taxonomists for standard genome sequencing and annotation.</title>
        <authorList>
            <consortium name="The Broad Institute Genomics Platform"/>
            <consortium name="The Broad Institute Genome Sequencing Center for Infectious Disease"/>
            <person name="Wu L."/>
            <person name="Ma J."/>
        </authorList>
    </citation>
    <scope>NUCLEOTIDE SEQUENCE [LARGE SCALE GENOMIC DNA]</scope>
    <source>
        <strain evidence="2 3">JCM 14560</strain>
    </source>
</reference>